<feature type="region of interest" description="Disordered" evidence="4">
    <location>
        <begin position="802"/>
        <end position="837"/>
    </location>
</feature>
<evidence type="ECO:0000256" key="2">
    <source>
        <dbReference type="ARBA" id="ARBA00023136"/>
    </source>
</evidence>
<dbReference type="Gene3D" id="2.60.40.1120">
    <property type="entry name" value="Carboxypeptidase-like, regulatory domain"/>
    <property type="match status" value="1"/>
</dbReference>
<dbReference type="Pfam" id="PF14905">
    <property type="entry name" value="OMP_b-brl_3"/>
    <property type="match status" value="1"/>
</dbReference>
<dbReference type="SUPFAM" id="SSF49464">
    <property type="entry name" value="Carboxypeptidase regulatory domain-like"/>
    <property type="match status" value="1"/>
</dbReference>
<dbReference type="EMBL" id="CP033459">
    <property type="protein sequence ID" value="QFQ12603.1"/>
    <property type="molecule type" value="Genomic_DNA"/>
</dbReference>
<dbReference type="PANTHER" id="PTHR40980">
    <property type="entry name" value="PLUG DOMAIN-CONTAINING PROTEIN"/>
    <property type="match status" value="1"/>
</dbReference>
<keyword evidence="5" id="KW-0732">Signal</keyword>
<dbReference type="RefSeq" id="WP_111899183.1">
    <property type="nucleotide sequence ID" value="NZ_CP033459.1"/>
</dbReference>
<keyword evidence="3" id="KW-0998">Cell outer membrane</keyword>
<keyword evidence="7" id="KW-0675">Receptor</keyword>
<protein>
    <submittedName>
        <fullName evidence="7">TonB-dependent receptor</fullName>
    </submittedName>
</protein>
<dbReference type="GO" id="GO:0009279">
    <property type="term" value="C:cell outer membrane"/>
    <property type="evidence" value="ECO:0007669"/>
    <property type="project" value="UniProtKB-SubCell"/>
</dbReference>
<organism evidence="7 8">
    <name type="scientific">Pseudoprevotella muciniphila</name>
    <dbReference type="NCBI Taxonomy" id="2133944"/>
    <lineage>
        <taxon>Bacteria</taxon>
        <taxon>Pseudomonadati</taxon>
        <taxon>Bacteroidota</taxon>
        <taxon>Bacteroidia</taxon>
        <taxon>Bacteroidales</taxon>
        <taxon>Prevotellaceae</taxon>
        <taxon>Pseudoprevotella</taxon>
    </lineage>
</organism>
<evidence type="ECO:0000313" key="8">
    <source>
        <dbReference type="Proteomes" id="UP000249375"/>
    </source>
</evidence>
<evidence type="ECO:0000256" key="4">
    <source>
        <dbReference type="SAM" id="MobiDB-lite"/>
    </source>
</evidence>
<dbReference type="Gene3D" id="2.40.170.20">
    <property type="entry name" value="TonB-dependent receptor, beta-barrel domain"/>
    <property type="match status" value="1"/>
</dbReference>
<dbReference type="SUPFAM" id="SSF56935">
    <property type="entry name" value="Porins"/>
    <property type="match status" value="1"/>
</dbReference>
<evidence type="ECO:0000259" key="6">
    <source>
        <dbReference type="Pfam" id="PF14905"/>
    </source>
</evidence>
<feature type="chain" id="PRO_5024305929" evidence="5">
    <location>
        <begin position="21"/>
        <end position="837"/>
    </location>
</feature>
<sequence length="837" mass="91212">MKQKSLLVFLLAFLALGAAGQTKISGMVVDSVSRDPQPYVTVRIFPSNNDEVPLSTFLTDEKGAFSHEVSKAGNYNLVVSAIGKKTRKVELSVGSAGDLRLGEIGLIESKSSEGTAVVSAQKPVVKMETDKITYDMGADPDSKSTTMLEMLRRVPLVNVDGQDNITVNGQSNFKIYVNGKPNPMLSQNASAVLKAMPASFAKNVEVITNPGARYDAEGTGGIINITTANFGGPGGQGESMEGYSADITGAVTTRGQMGSGFFSMQKGKFSMSVNGSLHNGRSGLGAMDFDRVQYAETGDITTTMRNAQRTHNRFYRGGLSLSYQIDSLRLLTAAANLMGFGNNQKSVGSMGMAASGMPLMSYNQNGSTRMHFRSIDANLDYQRTFANCPERMLTLSYQFSASPNRNKSFTDFSDAVTMMADIDLTDRFSDNNMHSTEHTGQADFTTPVAEGHQLSVGLKFIGRKNSSDSKYYDVIDNVLVPNAMNSVDYRFFNDIAAAYTEYEGKMGLFKLKAGARYEHTWQRVRYADRPEQNFSLDYGNFVPSATFSFNPTPLQSIGLSYAMRISRPGIDQLNPYRDMSDPTSIRYGNSDLDAEKTHQISLVASSFTPKFIINLNFHYNFCSNGIENYSFYDESHVLNTTFGNVNKNHDFGVNAFMNYKPTAKTSIMMNAGGSYVDLRSGALDVHNSGWQGNLMVGLQQTMWWNLKLSLNAMAMTKRHVLQGTMGGFGGVMGSLTKKFFGETLSVGISGFMPFDGKNIRFKMNTSDKTFSNRMSMRMPVAQIGITATLHLGKMNISTKRVSRGISNDDVKASDQQGGGMNSGGTGISTGGMMNGGI</sequence>
<keyword evidence="2" id="KW-0472">Membrane</keyword>
<feature type="compositionally biased region" description="Gly residues" evidence="4">
    <location>
        <begin position="816"/>
        <end position="837"/>
    </location>
</feature>
<dbReference type="PANTHER" id="PTHR40980:SF4">
    <property type="entry name" value="TONB-DEPENDENT RECEPTOR-LIKE BETA-BARREL DOMAIN-CONTAINING PROTEIN"/>
    <property type="match status" value="1"/>
</dbReference>
<dbReference type="AlphaFoldDB" id="A0A5P8E6F4"/>
<dbReference type="InterPro" id="IPR008969">
    <property type="entry name" value="CarboxyPept-like_regulatory"/>
</dbReference>
<evidence type="ECO:0000256" key="1">
    <source>
        <dbReference type="ARBA" id="ARBA00004442"/>
    </source>
</evidence>
<dbReference type="Gene3D" id="2.170.130.10">
    <property type="entry name" value="TonB-dependent receptor, plug domain"/>
    <property type="match status" value="1"/>
</dbReference>
<gene>
    <name evidence="7" type="ORF">C7Y71_006010</name>
</gene>
<dbReference type="KEGG" id="alq:C7Y71_006010"/>
<comment type="subcellular location">
    <subcellularLocation>
        <location evidence="1">Cell outer membrane</location>
    </subcellularLocation>
</comment>
<dbReference type="InterPro" id="IPR037066">
    <property type="entry name" value="Plug_dom_sf"/>
</dbReference>
<feature type="signal peptide" evidence="5">
    <location>
        <begin position="1"/>
        <end position="20"/>
    </location>
</feature>
<dbReference type="InterPro" id="IPR036942">
    <property type="entry name" value="Beta-barrel_TonB_sf"/>
</dbReference>
<keyword evidence="8" id="KW-1185">Reference proteome</keyword>
<dbReference type="OrthoDB" id="8764943at2"/>
<evidence type="ECO:0000256" key="3">
    <source>
        <dbReference type="ARBA" id="ARBA00023237"/>
    </source>
</evidence>
<name>A0A5P8E6F4_9BACT</name>
<proteinExistence type="predicted"/>
<evidence type="ECO:0000256" key="5">
    <source>
        <dbReference type="SAM" id="SignalP"/>
    </source>
</evidence>
<dbReference type="InterPro" id="IPR041700">
    <property type="entry name" value="OMP_b-brl_3"/>
</dbReference>
<dbReference type="Proteomes" id="UP000249375">
    <property type="component" value="Chromosome"/>
</dbReference>
<reference evidence="7 8" key="1">
    <citation type="submission" date="2018-11" db="EMBL/GenBank/DDBJ databases">
        <authorList>
            <person name="Na S.W."/>
            <person name="Baik M."/>
        </authorList>
    </citation>
    <scope>NUCLEOTIDE SEQUENCE [LARGE SCALE GENOMIC DNA]</scope>
    <source>
        <strain evidence="7 8">E39</strain>
    </source>
</reference>
<feature type="domain" description="Outer membrane protein beta-barrel" evidence="6">
    <location>
        <begin position="390"/>
        <end position="780"/>
    </location>
</feature>
<accession>A0A5P8E6F4</accession>
<evidence type="ECO:0000313" key="7">
    <source>
        <dbReference type="EMBL" id="QFQ12603.1"/>
    </source>
</evidence>
<dbReference type="Pfam" id="PF13620">
    <property type="entry name" value="CarboxypepD_reg"/>
    <property type="match status" value="1"/>
</dbReference>